<proteinExistence type="predicted"/>
<dbReference type="AlphaFoldDB" id="A0A832HYR7"/>
<accession>A0A832HYR7</accession>
<feature type="transmembrane region" description="Helical" evidence="1">
    <location>
        <begin position="29"/>
        <end position="51"/>
    </location>
</feature>
<gene>
    <name evidence="2" type="ORF">ENR23_00525</name>
</gene>
<dbReference type="Gene3D" id="1.25.40.10">
    <property type="entry name" value="Tetratricopeptide repeat domain"/>
    <property type="match status" value="1"/>
</dbReference>
<name>A0A832HYR7_UNCEI</name>
<keyword evidence="1" id="KW-1133">Transmembrane helix</keyword>
<sequence>MNLESQSRARLEDPGAELLDRVTGFWARYQTIVLASVGVVVAVAAIAFFTLRARASSENEAAGRLAEANVLFWQGDYARSLEISRQVYEQYGSTPSGTDAHRLAGDNAFWSGDFRTAADEYGRYLARVKSGPLADAVRRSHAYALESAGQPQAAAELYERLVGTFDRESSAEFLAAAARCHLALGRKDEAVKRLQRLVDEFGETTYAATARIHLAELKAR</sequence>
<dbReference type="InterPro" id="IPR011990">
    <property type="entry name" value="TPR-like_helical_dom_sf"/>
</dbReference>
<keyword evidence="1" id="KW-0472">Membrane</keyword>
<evidence type="ECO:0000313" key="2">
    <source>
        <dbReference type="EMBL" id="HGZ41909.1"/>
    </source>
</evidence>
<comment type="caution">
    <text evidence="2">The sequence shown here is derived from an EMBL/GenBank/DDBJ whole genome shotgun (WGS) entry which is preliminary data.</text>
</comment>
<dbReference type="EMBL" id="DSQF01000002">
    <property type="protein sequence ID" value="HGZ41909.1"/>
    <property type="molecule type" value="Genomic_DNA"/>
</dbReference>
<dbReference type="Pfam" id="PF14559">
    <property type="entry name" value="TPR_19"/>
    <property type="match status" value="1"/>
</dbReference>
<organism evidence="2">
    <name type="scientific">Eiseniibacteriota bacterium</name>
    <dbReference type="NCBI Taxonomy" id="2212470"/>
    <lineage>
        <taxon>Bacteria</taxon>
        <taxon>Candidatus Eiseniibacteriota</taxon>
    </lineage>
</organism>
<dbReference type="SUPFAM" id="SSF48452">
    <property type="entry name" value="TPR-like"/>
    <property type="match status" value="1"/>
</dbReference>
<evidence type="ECO:0000256" key="1">
    <source>
        <dbReference type="SAM" id="Phobius"/>
    </source>
</evidence>
<keyword evidence="1" id="KW-0812">Transmembrane</keyword>
<reference evidence="2" key="1">
    <citation type="journal article" date="2020" name="mSystems">
        <title>Genome- and Community-Level Interaction Insights into Carbon Utilization and Element Cycling Functions of Hydrothermarchaeota in Hydrothermal Sediment.</title>
        <authorList>
            <person name="Zhou Z."/>
            <person name="Liu Y."/>
            <person name="Xu W."/>
            <person name="Pan J."/>
            <person name="Luo Z.H."/>
            <person name="Li M."/>
        </authorList>
    </citation>
    <scope>NUCLEOTIDE SEQUENCE [LARGE SCALE GENOMIC DNA]</scope>
    <source>
        <strain evidence="2">SpSt-381</strain>
    </source>
</reference>
<protein>
    <submittedName>
        <fullName evidence="2">Tetratricopeptide repeat protein</fullName>
    </submittedName>
</protein>